<gene>
    <name evidence="7" type="ORF">SAMN05660648_00771</name>
</gene>
<dbReference type="GO" id="GO:0003677">
    <property type="term" value="F:DNA binding"/>
    <property type="evidence" value="ECO:0007669"/>
    <property type="project" value="UniProtKB-KW"/>
</dbReference>
<keyword evidence="3" id="KW-0233">DNA recombination</keyword>
<feature type="domain" description="Resolvase/invertase-type recombinase catalytic" evidence="6">
    <location>
        <begin position="8"/>
        <end position="154"/>
    </location>
</feature>
<evidence type="ECO:0000256" key="5">
    <source>
        <dbReference type="PROSITE-ProRule" id="PRU10137"/>
    </source>
</evidence>
<keyword evidence="1" id="KW-0229">DNA integration</keyword>
<evidence type="ECO:0000256" key="2">
    <source>
        <dbReference type="ARBA" id="ARBA00023125"/>
    </source>
</evidence>
<dbReference type="Gene3D" id="3.40.50.1390">
    <property type="entry name" value="Resolvase, N-terminal catalytic domain"/>
    <property type="match status" value="1"/>
</dbReference>
<dbReference type="PANTHER" id="PTHR30461:SF2">
    <property type="entry name" value="SERINE RECOMBINASE PINE-RELATED"/>
    <property type="match status" value="1"/>
</dbReference>
<dbReference type="PROSITE" id="PS00398">
    <property type="entry name" value="RECOMBINASES_2"/>
    <property type="match status" value="1"/>
</dbReference>
<evidence type="ECO:0000259" key="6">
    <source>
        <dbReference type="PROSITE" id="PS51736"/>
    </source>
</evidence>
<dbReference type="InterPro" id="IPR006119">
    <property type="entry name" value="Resolv_N"/>
</dbReference>
<proteinExistence type="predicted"/>
<dbReference type="EMBL" id="FNQG01000003">
    <property type="protein sequence ID" value="SDZ83204.1"/>
    <property type="molecule type" value="Genomic_DNA"/>
</dbReference>
<dbReference type="PANTHER" id="PTHR30461">
    <property type="entry name" value="DNA-INVERTASE FROM LAMBDOID PROPHAGE"/>
    <property type="match status" value="1"/>
</dbReference>
<dbReference type="GO" id="GO:0015074">
    <property type="term" value="P:DNA integration"/>
    <property type="evidence" value="ECO:0007669"/>
    <property type="project" value="UniProtKB-KW"/>
</dbReference>
<keyword evidence="2" id="KW-0238">DNA-binding</keyword>
<dbReference type="RefSeq" id="WP_074671044.1">
    <property type="nucleotide sequence ID" value="NZ_FNQG01000003.1"/>
</dbReference>
<dbReference type="CDD" id="cd03768">
    <property type="entry name" value="SR_ResInv"/>
    <property type="match status" value="1"/>
</dbReference>
<dbReference type="SMART" id="SM00857">
    <property type="entry name" value="Resolvase"/>
    <property type="match status" value="1"/>
</dbReference>
<evidence type="ECO:0000256" key="1">
    <source>
        <dbReference type="ARBA" id="ARBA00022908"/>
    </source>
</evidence>
<dbReference type="InterPro" id="IPR006118">
    <property type="entry name" value="Recombinase_CS"/>
</dbReference>
<dbReference type="InterPro" id="IPR036162">
    <property type="entry name" value="Resolvase-like_N_sf"/>
</dbReference>
<dbReference type="Proteomes" id="UP000183469">
    <property type="component" value="Unassembled WGS sequence"/>
</dbReference>
<dbReference type="PROSITE" id="PS51736">
    <property type="entry name" value="RECOMBINASES_3"/>
    <property type="match status" value="1"/>
</dbReference>
<evidence type="ECO:0000256" key="4">
    <source>
        <dbReference type="PIRSR" id="PIRSR606118-50"/>
    </source>
</evidence>
<reference evidence="7 8" key="1">
    <citation type="submission" date="2016-10" db="EMBL/GenBank/DDBJ databases">
        <authorList>
            <person name="de Groot N.N."/>
        </authorList>
    </citation>
    <scope>NUCLEOTIDE SEQUENCE [LARGE SCALE GENOMIC DNA]</scope>
    <source>
        <strain evidence="7 8">DSM 2872</strain>
    </source>
</reference>
<organism evidence="7 8">
    <name type="scientific">Selenomonas ruminantium</name>
    <dbReference type="NCBI Taxonomy" id="971"/>
    <lineage>
        <taxon>Bacteria</taxon>
        <taxon>Bacillati</taxon>
        <taxon>Bacillota</taxon>
        <taxon>Negativicutes</taxon>
        <taxon>Selenomonadales</taxon>
        <taxon>Selenomonadaceae</taxon>
        <taxon>Selenomonas</taxon>
    </lineage>
</organism>
<evidence type="ECO:0000313" key="8">
    <source>
        <dbReference type="Proteomes" id="UP000183469"/>
    </source>
</evidence>
<accession>A0A1H3W9W1</accession>
<name>A0A1H3W9W1_SELRU</name>
<dbReference type="InterPro" id="IPR050639">
    <property type="entry name" value="SSR_resolvase"/>
</dbReference>
<dbReference type="GO" id="GO:0000150">
    <property type="term" value="F:DNA strand exchange activity"/>
    <property type="evidence" value="ECO:0007669"/>
    <property type="project" value="InterPro"/>
</dbReference>
<sequence>MKKNTKGTIYGYIRVSTVAQRDDRQWIALTDFGIPKKCIFVDKQSGKDFDRPAYTKMMKRLGHGDTLVVKSLDRLGRNYDEMTRQLDIITKEKEAAIVVIDLPLLDTRNKYGDDLTAKLISNLVIQVFSYVAETERNMNHQRTMEGLAAARARGVTLGRKPMAKPAGFPAIHAQWEAGKVSARKAAEALGVSTPTFLKWANASTDA</sequence>
<dbReference type="AlphaFoldDB" id="A0A1H3W9W1"/>
<dbReference type="PROSITE" id="PS00397">
    <property type="entry name" value="RECOMBINASES_1"/>
    <property type="match status" value="1"/>
</dbReference>
<dbReference type="Pfam" id="PF00239">
    <property type="entry name" value="Resolvase"/>
    <property type="match status" value="1"/>
</dbReference>
<evidence type="ECO:0000313" key="7">
    <source>
        <dbReference type="EMBL" id="SDZ83204.1"/>
    </source>
</evidence>
<dbReference type="OrthoDB" id="9797501at2"/>
<dbReference type="SUPFAM" id="SSF53041">
    <property type="entry name" value="Resolvase-like"/>
    <property type="match status" value="1"/>
</dbReference>
<protein>
    <submittedName>
        <fullName evidence="7">Site-specific DNA recombinase</fullName>
    </submittedName>
</protein>
<feature type="active site" description="O-(5'-phospho-DNA)-serine intermediate" evidence="4 5">
    <location>
        <position position="16"/>
    </location>
</feature>
<evidence type="ECO:0000256" key="3">
    <source>
        <dbReference type="ARBA" id="ARBA00023172"/>
    </source>
</evidence>